<evidence type="ECO:0000313" key="2">
    <source>
        <dbReference type="Proteomes" id="UP000324222"/>
    </source>
</evidence>
<dbReference type="EMBL" id="VSRR010000971">
    <property type="protein sequence ID" value="MPC21401.1"/>
    <property type="molecule type" value="Genomic_DNA"/>
</dbReference>
<reference evidence="1 2" key="1">
    <citation type="submission" date="2019-05" db="EMBL/GenBank/DDBJ databases">
        <title>Another draft genome of Portunus trituberculatus and its Hox gene families provides insights of decapod evolution.</title>
        <authorList>
            <person name="Jeong J.-H."/>
            <person name="Song I."/>
            <person name="Kim S."/>
            <person name="Choi T."/>
            <person name="Kim D."/>
            <person name="Ryu S."/>
            <person name="Kim W."/>
        </authorList>
    </citation>
    <scope>NUCLEOTIDE SEQUENCE [LARGE SCALE GENOMIC DNA]</scope>
    <source>
        <tissue evidence="1">Muscle</tissue>
    </source>
</reference>
<gene>
    <name evidence="1" type="ORF">E2C01_014387</name>
</gene>
<evidence type="ECO:0000313" key="1">
    <source>
        <dbReference type="EMBL" id="MPC21401.1"/>
    </source>
</evidence>
<dbReference type="Proteomes" id="UP000324222">
    <property type="component" value="Unassembled WGS sequence"/>
</dbReference>
<proteinExistence type="predicted"/>
<name>A0A5B7DIP2_PORTR</name>
<protein>
    <submittedName>
        <fullName evidence="1">Uncharacterized protein</fullName>
    </submittedName>
</protein>
<dbReference type="AlphaFoldDB" id="A0A5B7DIP2"/>
<accession>A0A5B7DIP2</accession>
<organism evidence="1 2">
    <name type="scientific">Portunus trituberculatus</name>
    <name type="common">Swimming crab</name>
    <name type="synonym">Neptunus trituberculatus</name>
    <dbReference type="NCBI Taxonomy" id="210409"/>
    <lineage>
        <taxon>Eukaryota</taxon>
        <taxon>Metazoa</taxon>
        <taxon>Ecdysozoa</taxon>
        <taxon>Arthropoda</taxon>
        <taxon>Crustacea</taxon>
        <taxon>Multicrustacea</taxon>
        <taxon>Malacostraca</taxon>
        <taxon>Eumalacostraca</taxon>
        <taxon>Eucarida</taxon>
        <taxon>Decapoda</taxon>
        <taxon>Pleocyemata</taxon>
        <taxon>Brachyura</taxon>
        <taxon>Eubrachyura</taxon>
        <taxon>Portunoidea</taxon>
        <taxon>Portunidae</taxon>
        <taxon>Portuninae</taxon>
        <taxon>Portunus</taxon>
    </lineage>
</organism>
<comment type="caution">
    <text evidence="1">The sequence shown here is derived from an EMBL/GenBank/DDBJ whole genome shotgun (WGS) entry which is preliminary data.</text>
</comment>
<sequence length="81" mass="8816">MFLLSVPSSSSNRVPQARYVTGARRGVLNNNPDLSHGSMTPTTRAGAILGRLNEHCDVVCLHDLRKYIFSQNTTDTAGKTV</sequence>
<keyword evidence="2" id="KW-1185">Reference proteome</keyword>